<proteinExistence type="inferred from homology"/>
<dbReference type="InterPro" id="IPR029028">
    <property type="entry name" value="Alpha/beta_knot_MTases"/>
</dbReference>
<comment type="catalytic activity">
    <reaction evidence="9 10">
        <text>uridine(1498) in 16S rRNA + S-adenosyl-L-methionine = N(3)-methyluridine(1498) in 16S rRNA + S-adenosyl-L-homocysteine + H(+)</text>
        <dbReference type="Rhea" id="RHEA:42920"/>
        <dbReference type="Rhea" id="RHEA-COMP:10283"/>
        <dbReference type="Rhea" id="RHEA-COMP:10284"/>
        <dbReference type="ChEBI" id="CHEBI:15378"/>
        <dbReference type="ChEBI" id="CHEBI:57856"/>
        <dbReference type="ChEBI" id="CHEBI:59789"/>
        <dbReference type="ChEBI" id="CHEBI:65315"/>
        <dbReference type="ChEBI" id="CHEBI:74502"/>
        <dbReference type="EC" id="2.1.1.193"/>
    </reaction>
</comment>
<dbReference type="EMBL" id="JBHTLD010000192">
    <property type="protein sequence ID" value="MFD1187942.1"/>
    <property type="molecule type" value="Genomic_DNA"/>
</dbReference>
<feature type="domain" description="Ribosomal RNA small subunit methyltransferase E PUA-like" evidence="12">
    <location>
        <begin position="16"/>
        <end position="62"/>
    </location>
</feature>
<evidence type="ECO:0000313" key="13">
    <source>
        <dbReference type="EMBL" id="MFD1187942.1"/>
    </source>
</evidence>
<dbReference type="InterPro" id="IPR029026">
    <property type="entry name" value="tRNA_m1G_MTases_N"/>
</dbReference>
<dbReference type="PIRSF" id="PIRSF015601">
    <property type="entry name" value="MTase_slr0722"/>
    <property type="match status" value="1"/>
</dbReference>
<keyword evidence="5 10" id="KW-0489">Methyltransferase</keyword>
<feature type="domain" description="Ribosomal RNA small subunit methyltransferase E methyltransferase" evidence="11">
    <location>
        <begin position="72"/>
        <end position="228"/>
    </location>
</feature>
<evidence type="ECO:0000256" key="1">
    <source>
        <dbReference type="ARBA" id="ARBA00004496"/>
    </source>
</evidence>
<dbReference type="InterPro" id="IPR046887">
    <property type="entry name" value="RsmE_PUA-like"/>
</dbReference>
<keyword evidence="6 10" id="KW-0808">Transferase</keyword>
<accession>A0ABW3SSV0</accession>
<dbReference type="SUPFAM" id="SSF75217">
    <property type="entry name" value="alpha/beta knot"/>
    <property type="match status" value="1"/>
</dbReference>
<reference evidence="14" key="1">
    <citation type="journal article" date="2019" name="Int. J. Syst. Evol. Microbiol.">
        <title>The Global Catalogue of Microorganisms (GCM) 10K type strain sequencing project: providing services to taxonomists for standard genome sequencing and annotation.</title>
        <authorList>
            <consortium name="The Broad Institute Genomics Platform"/>
            <consortium name="The Broad Institute Genome Sequencing Center for Infectious Disease"/>
            <person name="Wu L."/>
            <person name="Ma J."/>
        </authorList>
    </citation>
    <scope>NUCLEOTIDE SEQUENCE [LARGE SCALE GENOMIC DNA]</scope>
    <source>
        <strain evidence="14">JCM 31319</strain>
    </source>
</reference>
<dbReference type="NCBIfam" id="TIGR00046">
    <property type="entry name" value="RsmE family RNA methyltransferase"/>
    <property type="match status" value="1"/>
</dbReference>
<sequence length="238" mass="27070">MHLFYTPDISSDFYTLSEEESKHCTRVLRLNQGDTVYLVDGKGGMYTAIIQDGHQKKCQLQVIDKQIEYGKLPYTSHIAVAPTKNMDRMEWFVEKAVEIGVSEITFLLCEHSERRSLRLDRLEKIAVSAMKQSQKGYLPLLHDMTPLHKFIKKTIPERTFIAHLEDDATKGIKEYFNYGQQHCIMIGPEGDFSTNEIAAAYEVGIKPVTLGQSRLRTETAALAACHTLHVLHDIFAPL</sequence>
<evidence type="ECO:0000256" key="9">
    <source>
        <dbReference type="ARBA" id="ARBA00047944"/>
    </source>
</evidence>
<dbReference type="Pfam" id="PF04452">
    <property type="entry name" value="Methyltrans_RNA"/>
    <property type="match status" value="1"/>
</dbReference>
<evidence type="ECO:0000313" key="14">
    <source>
        <dbReference type="Proteomes" id="UP001597094"/>
    </source>
</evidence>
<comment type="similarity">
    <text evidence="2 10">Belongs to the RNA methyltransferase RsmE family.</text>
</comment>
<dbReference type="Gene3D" id="2.40.240.20">
    <property type="entry name" value="Hypothetical PUA domain-like, domain 1"/>
    <property type="match status" value="1"/>
</dbReference>
<keyword evidence="4 10" id="KW-0698">rRNA processing</keyword>
<dbReference type="Proteomes" id="UP001597094">
    <property type="component" value="Unassembled WGS sequence"/>
</dbReference>
<organism evidence="13 14">
    <name type="scientific">Pontibacter rugosus</name>
    <dbReference type="NCBI Taxonomy" id="1745966"/>
    <lineage>
        <taxon>Bacteria</taxon>
        <taxon>Pseudomonadati</taxon>
        <taxon>Bacteroidota</taxon>
        <taxon>Cytophagia</taxon>
        <taxon>Cytophagales</taxon>
        <taxon>Hymenobacteraceae</taxon>
        <taxon>Pontibacter</taxon>
    </lineage>
</organism>
<protein>
    <recommendedName>
        <fullName evidence="10">Ribosomal RNA small subunit methyltransferase E</fullName>
        <ecNumber evidence="10">2.1.1.193</ecNumber>
    </recommendedName>
</protein>
<keyword evidence="14" id="KW-1185">Reference proteome</keyword>
<comment type="function">
    <text evidence="8 10">Specifically methylates the N3 position of the uracil ring of uridine 1498 (m3U1498) in 16S rRNA. Acts on the fully assembled 30S ribosomal subunit.</text>
</comment>
<evidence type="ECO:0000259" key="11">
    <source>
        <dbReference type="Pfam" id="PF04452"/>
    </source>
</evidence>
<dbReference type="Pfam" id="PF20260">
    <property type="entry name" value="PUA_4"/>
    <property type="match status" value="1"/>
</dbReference>
<dbReference type="InterPro" id="IPR006700">
    <property type="entry name" value="RsmE"/>
</dbReference>
<dbReference type="PANTHER" id="PTHR30027">
    <property type="entry name" value="RIBOSOMAL RNA SMALL SUBUNIT METHYLTRANSFERASE E"/>
    <property type="match status" value="1"/>
</dbReference>
<comment type="caution">
    <text evidence="13">The sequence shown here is derived from an EMBL/GenBank/DDBJ whole genome shotgun (WGS) entry which is preliminary data.</text>
</comment>
<dbReference type="InterPro" id="IPR046886">
    <property type="entry name" value="RsmE_MTase_dom"/>
</dbReference>
<dbReference type="GO" id="GO:0032259">
    <property type="term" value="P:methylation"/>
    <property type="evidence" value="ECO:0007669"/>
    <property type="project" value="UniProtKB-KW"/>
</dbReference>
<keyword evidence="3 10" id="KW-0963">Cytoplasm</keyword>
<dbReference type="InterPro" id="IPR015947">
    <property type="entry name" value="PUA-like_sf"/>
</dbReference>
<dbReference type="GO" id="GO:0008168">
    <property type="term" value="F:methyltransferase activity"/>
    <property type="evidence" value="ECO:0007669"/>
    <property type="project" value="UniProtKB-KW"/>
</dbReference>
<dbReference type="NCBIfam" id="NF008702">
    <property type="entry name" value="PRK11713.6-1"/>
    <property type="match status" value="1"/>
</dbReference>
<evidence type="ECO:0000256" key="6">
    <source>
        <dbReference type="ARBA" id="ARBA00022679"/>
    </source>
</evidence>
<evidence type="ECO:0000256" key="7">
    <source>
        <dbReference type="ARBA" id="ARBA00022691"/>
    </source>
</evidence>
<dbReference type="EC" id="2.1.1.193" evidence="10"/>
<keyword evidence="7 10" id="KW-0949">S-adenosyl-L-methionine</keyword>
<evidence type="ECO:0000259" key="12">
    <source>
        <dbReference type="Pfam" id="PF20260"/>
    </source>
</evidence>
<evidence type="ECO:0000256" key="2">
    <source>
        <dbReference type="ARBA" id="ARBA00005528"/>
    </source>
</evidence>
<evidence type="ECO:0000256" key="4">
    <source>
        <dbReference type="ARBA" id="ARBA00022552"/>
    </source>
</evidence>
<evidence type="ECO:0000256" key="8">
    <source>
        <dbReference type="ARBA" id="ARBA00025699"/>
    </source>
</evidence>
<comment type="subcellular location">
    <subcellularLocation>
        <location evidence="1 10">Cytoplasm</location>
    </subcellularLocation>
</comment>
<evidence type="ECO:0000256" key="3">
    <source>
        <dbReference type="ARBA" id="ARBA00022490"/>
    </source>
</evidence>
<gene>
    <name evidence="13" type="ORF">ACFQ2O_17150</name>
</gene>
<dbReference type="SUPFAM" id="SSF88697">
    <property type="entry name" value="PUA domain-like"/>
    <property type="match status" value="1"/>
</dbReference>
<evidence type="ECO:0000256" key="10">
    <source>
        <dbReference type="PIRNR" id="PIRNR015601"/>
    </source>
</evidence>
<dbReference type="PANTHER" id="PTHR30027:SF3">
    <property type="entry name" value="16S RRNA (URACIL(1498)-N(3))-METHYLTRANSFERASE"/>
    <property type="match status" value="1"/>
</dbReference>
<dbReference type="RefSeq" id="WP_377530583.1">
    <property type="nucleotide sequence ID" value="NZ_JBHTLD010000192.1"/>
</dbReference>
<name>A0ABW3SSV0_9BACT</name>
<evidence type="ECO:0000256" key="5">
    <source>
        <dbReference type="ARBA" id="ARBA00022603"/>
    </source>
</evidence>
<dbReference type="Gene3D" id="3.40.1280.10">
    <property type="match status" value="1"/>
</dbReference>
<dbReference type="CDD" id="cd18084">
    <property type="entry name" value="RsmE-like"/>
    <property type="match status" value="1"/>
</dbReference>